<dbReference type="InterPro" id="IPR029063">
    <property type="entry name" value="SAM-dependent_MTases_sf"/>
</dbReference>
<dbReference type="Proteomes" id="UP000008332">
    <property type="component" value="Chromosome"/>
</dbReference>
<dbReference type="Gene3D" id="3.40.50.150">
    <property type="entry name" value="Vaccinia Virus protein VP39"/>
    <property type="match status" value="1"/>
</dbReference>
<dbReference type="RefSeq" id="WP_011463909.1">
    <property type="nucleotide sequence ID" value="NC_007908.1"/>
</dbReference>
<evidence type="ECO:0000259" key="3">
    <source>
        <dbReference type="Pfam" id="PF10017"/>
    </source>
</evidence>
<dbReference type="KEGG" id="rfr:Rfer_1610"/>
<evidence type="ECO:0000256" key="2">
    <source>
        <dbReference type="ARBA" id="ARBA00022679"/>
    </source>
</evidence>
<dbReference type="Pfam" id="PF10017">
    <property type="entry name" value="Methyltransf_33"/>
    <property type="match status" value="1"/>
</dbReference>
<dbReference type="SUPFAM" id="SSF53335">
    <property type="entry name" value="S-adenosyl-L-methionine-dependent methyltransferases"/>
    <property type="match status" value="1"/>
</dbReference>
<feature type="domain" description="Histidine-specific methyltransferase SAM-dependent" evidence="3">
    <location>
        <begin position="11"/>
        <end position="307"/>
    </location>
</feature>
<proteinExistence type="predicted"/>
<evidence type="ECO:0000313" key="4">
    <source>
        <dbReference type="EMBL" id="ABD69341.1"/>
    </source>
</evidence>
<dbReference type="EMBL" id="CP000267">
    <property type="protein sequence ID" value="ABD69341.1"/>
    <property type="molecule type" value="Genomic_DNA"/>
</dbReference>
<gene>
    <name evidence="4" type="ordered locus">Rfer_1610</name>
</gene>
<dbReference type="PANTHER" id="PTHR43397:SF1">
    <property type="entry name" value="ERGOTHIONEINE BIOSYNTHESIS PROTEIN 1"/>
    <property type="match status" value="1"/>
</dbReference>
<dbReference type="InterPro" id="IPR035094">
    <property type="entry name" value="EgtD"/>
</dbReference>
<evidence type="ECO:0000313" key="5">
    <source>
        <dbReference type="Proteomes" id="UP000008332"/>
    </source>
</evidence>
<dbReference type="InterPro" id="IPR051128">
    <property type="entry name" value="EgtD_Methyltrsf_superfamily"/>
</dbReference>
<dbReference type="GO" id="GO:0032259">
    <property type="term" value="P:methylation"/>
    <property type="evidence" value="ECO:0007669"/>
    <property type="project" value="UniProtKB-KW"/>
</dbReference>
<dbReference type="OrthoDB" id="5289726at2"/>
<dbReference type="PIRSF" id="PIRSF018005">
    <property type="entry name" value="UCP018005"/>
    <property type="match status" value="1"/>
</dbReference>
<accession>Q21Y12</accession>
<reference evidence="5" key="1">
    <citation type="submission" date="2006-02" db="EMBL/GenBank/DDBJ databases">
        <title>Complete sequence of chromosome of Rhodoferax ferrireducens DSM 15236.</title>
        <authorList>
            <person name="Copeland A."/>
            <person name="Lucas S."/>
            <person name="Lapidus A."/>
            <person name="Barry K."/>
            <person name="Detter J.C."/>
            <person name="Glavina del Rio T."/>
            <person name="Hammon N."/>
            <person name="Israni S."/>
            <person name="Pitluck S."/>
            <person name="Brettin T."/>
            <person name="Bruce D."/>
            <person name="Han C."/>
            <person name="Tapia R."/>
            <person name="Gilna P."/>
            <person name="Kiss H."/>
            <person name="Schmutz J."/>
            <person name="Larimer F."/>
            <person name="Land M."/>
            <person name="Kyrpides N."/>
            <person name="Ivanova N."/>
            <person name="Richardson P."/>
        </authorList>
    </citation>
    <scope>NUCLEOTIDE SEQUENCE [LARGE SCALE GENOMIC DNA]</scope>
    <source>
        <strain evidence="5">ATCC BAA-621 / DSM 15236 / T118</strain>
    </source>
</reference>
<dbReference type="InterPro" id="IPR017804">
    <property type="entry name" value="MeTrfase_EgtD-like"/>
</dbReference>
<protein>
    <submittedName>
        <fullName evidence="4">Uncharacterized conserved protein</fullName>
    </submittedName>
</protein>
<dbReference type="NCBIfam" id="TIGR03438">
    <property type="entry name" value="egtD_ergothio"/>
    <property type="match status" value="1"/>
</dbReference>
<dbReference type="AlphaFoldDB" id="Q21Y12"/>
<evidence type="ECO:0000256" key="1">
    <source>
        <dbReference type="ARBA" id="ARBA00022603"/>
    </source>
</evidence>
<dbReference type="GO" id="GO:0008168">
    <property type="term" value="F:methyltransferase activity"/>
    <property type="evidence" value="ECO:0007669"/>
    <property type="project" value="UniProtKB-KW"/>
</dbReference>
<dbReference type="InterPro" id="IPR019257">
    <property type="entry name" value="MeTrfase_dom"/>
</dbReference>
<organism evidence="4 5">
    <name type="scientific">Albidiferax ferrireducens (strain ATCC BAA-621 / DSM 15236 / T118)</name>
    <name type="common">Rhodoferax ferrireducens</name>
    <dbReference type="NCBI Taxonomy" id="338969"/>
    <lineage>
        <taxon>Bacteria</taxon>
        <taxon>Pseudomonadati</taxon>
        <taxon>Pseudomonadota</taxon>
        <taxon>Betaproteobacteria</taxon>
        <taxon>Burkholderiales</taxon>
        <taxon>Comamonadaceae</taxon>
        <taxon>Rhodoferax</taxon>
    </lineage>
</organism>
<keyword evidence="2" id="KW-0808">Transferase</keyword>
<keyword evidence="1" id="KW-0489">Methyltransferase</keyword>
<keyword evidence="5" id="KW-1185">Reference proteome</keyword>
<dbReference type="STRING" id="338969.Rfer_1610"/>
<name>Q21Y12_ALBFT</name>
<dbReference type="eggNOG" id="COG4301">
    <property type="taxonomic scope" value="Bacteria"/>
</dbReference>
<sequence length="308" mass="34390">MNNILTSDQLEIIKGLMQVPATISPKYFYDAKGSALFEDITRLQAYYPTRTEHAIMSIHAPEIARRVGASCTLIELGAGNCQKAKALCELIKPAHFVAVDISEEFLHDAVARMRLTFPDIDIQALAADLTADIGLPASLPAQRRLVFYPGSSIGNFDPPQAQALLSRIRDLIADDGALLIGVDLVKDEAVLNAAYDDGEGVTAAFNLNVLDHVNRLIGSDFDTNQWQHRAFFNADRSRIEMHLEAKANQLIHWRHGARSFARGERIHTENSYKYRVEDFVELLERAGLPQTQVWTDEHAWFAVVLARP</sequence>
<dbReference type="HOGENOM" id="CLU_049766_1_1_4"/>
<dbReference type="PANTHER" id="PTHR43397">
    <property type="entry name" value="ERGOTHIONEINE BIOSYNTHESIS PROTEIN 1"/>
    <property type="match status" value="1"/>
</dbReference>